<comment type="caution">
    <text evidence="1">The sequence shown here is derived from an EMBL/GenBank/DDBJ whole genome shotgun (WGS) entry which is preliminary data.</text>
</comment>
<reference evidence="1" key="1">
    <citation type="journal article" date="2014" name="Front. Microbiol.">
        <title>High frequency of phylogenetically diverse reductive dehalogenase-homologous genes in deep subseafloor sedimentary metagenomes.</title>
        <authorList>
            <person name="Kawai M."/>
            <person name="Futagami T."/>
            <person name="Toyoda A."/>
            <person name="Takaki Y."/>
            <person name="Nishi S."/>
            <person name="Hori S."/>
            <person name="Arai W."/>
            <person name="Tsubouchi T."/>
            <person name="Morono Y."/>
            <person name="Uchiyama I."/>
            <person name="Ito T."/>
            <person name="Fujiyama A."/>
            <person name="Inagaki F."/>
            <person name="Takami H."/>
        </authorList>
    </citation>
    <scope>NUCLEOTIDE SEQUENCE</scope>
    <source>
        <strain evidence="1">Expedition CK06-06</strain>
    </source>
</reference>
<proteinExistence type="predicted"/>
<feature type="non-terminal residue" evidence="1">
    <location>
        <position position="1"/>
    </location>
</feature>
<dbReference type="EMBL" id="BARU01020027">
    <property type="protein sequence ID" value="GAH59591.1"/>
    <property type="molecule type" value="Genomic_DNA"/>
</dbReference>
<evidence type="ECO:0000313" key="1">
    <source>
        <dbReference type="EMBL" id="GAH59591.1"/>
    </source>
</evidence>
<organism evidence="1">
    <name type="scientific">marine sediment metagenome</name>
    <dbReference type="NCBI Taxonomy" id="412755"/>
    <lineage>
        <taxon>unclassified sequences</taxon>
        <taxon>metagenomes</taxon>
        <taxon>ecological metagenomes</taxon>
    </lineage>
</organism>
<dbReference type="AlphaFoldDB" id="X1GNY5"/>
<name>X1GNY5_9ZZZZ</name>
<sequence length="151" mass="17121">SVVEKLKDIGQDQLADKVEASKFDLLFFGYDSEAAALGGSVNDFTITGEPAAFLSLDEYMELSYTSVEEVYEKAGYKFKIVEQNVVHLGNYEEVGRVIFEQTIEGIKTKVAQYIIKHDSDFWVLTFTTGLEDFDQNIQTFDNTVETFKIIE</sequence>
<protein>
    <submittedName>
        <fullName evidence="1">Uncharacterized protein</fullName>
    </submittedName>
</protein>
<dbReference type="Gene3D" id="3.40.1000.10">
    <property type="entry name" value="Mog1/PsbP, alpha/beta/alpha sandwich"/>
    <property type="match status" value="1"/>
</dbReference>
<gene>
    <name evidence="1" type="ORF">S03H2_32932</name>
</gene>
<accession>X1GNY5</accession>